<gene>
    <name evidence="1" type="ORF">M404DRAFT_993501</name>
</gene>
<keyword evidence="2" id="KW-1185">Reference proteome</keyword>
<dbReference type="HOGENOM" id="CLU_2062438_0_0_1"/>
<reference evidence="1 2" key="1">
    <citation type="submission" date="2014-04" db="EMBL/GenBank/DDBJ databases">
        <authorList>
            <consortium name="DOE Joint Genome Institute"/>
            <person name="Kuo A."/>
            <person name="Kohler A."/>
            <person name="Costa M.D."/>
            <person name="Nagy L.G."/>
            <person name="Floudas D."/>
            <person name="Copeland A."/>
            <person name="Barry K.W."/>
            <person name="Cichocki N."/>
            <person name="Veneault-Fourrey C."/>
            <person name="LaButti K."/>
            <person name="Lindquist E.A."/>
            <person name="Lipzen A."/>
            <person name="Lundell T."/>
            <person name="Morin E."/>
            <person name="Murat C."/>
            <person name="Sun H."/>
            <person name="Tunlid A."/>
            <person name="Henrissat B."/>
            <person name="Grigoriev I.V."/>
            <person name="Hibbett D.S."/>
            <person name="Martin F."/>
            <person name="Nordberg H.P."/>
            <person name="Cantor M.N."/>
            <person name="Hua S.X."/>
        </authorList>
    </citation>
    <scope>NUCLEOTIDE SEQUENCE [LARGE SCALE GENOMIC DNA]</scope>
    <source>
        <strain evidence="1 2">Marx 270</strain>
    </source>
</reference>
<sequence>MTITEHGTTGLSSSPCSPWISNMQCHWKDLAEGVDLSTIFQTRLPHYKRPRLYSNRTTLRQRGIGSQPAKETHRLDLRNIFMQIVSQQKAAVPPVIKMLYPHFVVVPRYAGLRGGIPAY</sequence>
<dbReference type="AlphaFoldDB" id="A0A0C3PTH4"/>
<name>A0A0C3PTH4_PISTI</name>
<protein>
    <submittedName>
        <fullName evidence="1">Uncharacterized protein</fullName>
    </submittedName>
</protein>
<evidence type="ECO:0000313" key="2">
    <source>
        <dbReference type="Proteomes" id="UP000054217"/>
    </source>
</evidence>
<organism evidence="1 2">
    <name type="scientific">Pisolithus tinctorius Marx 270</name>
    <dbReference type="NCBI Taxonomy" id="870435"/>
    <lineage>
        <taxon>Eukaryota</taxon>
        <taxon>Fungi</taxon>
        <taxon>Dikarya</taxon>
        <taxon>Basidiomycota</taxon>
        <taxon>Agaricomycotina</taxon>
        <taxon>Agaricomycetes</taxon>
        <taxon>Agaricomycetidae</taxon>
        <taxon>Boletales</taxon>
        <taxon>Sclerodermatineae</taxon>
        <taxon>Pisolithaceae</taxon>
        <taxon>Pisolithus</taxon>
    </lineage>
</organism>
<dbReference type="EMBL" id="KN831947">
    <property type="protein sequence ID" value="KIO12511.1"/>
    <property type="molecule type" value="Genomic_DNA"/>
</dbReference>
<accession>A0A0C3PTH4</accession>
<evidence type="ECO:0000313" key="1">
    <source>
        <dbReference type="EMBL" id="KIO12511.1"/>
    </source>
</evidence>
<dbReference type="InParanoid" id="A0A0C3PTH4"/>
<proteinExistence type="predicted"/>
<reference evidence="2" key="2">
    <citation type="submission" date="2015-01" db="EMBL/GenBank/DDBJ databases">
        <title>Evolutionary Origins and Diversification of the Mycorrhizal Mutualists.</title>
        <authorList>
            <consortium name="DOE Joint Genome Institute"/>
            <consortium name="Mycorrhizal Genomics Consortium"/>
            <person name="Kohler A."/>
            <person name="Kuo A."/>
            <person name="Nagy L.G."/>
            <person name="Floudas D."/>
            <person name="Copeland A."/>
            <person name="Barry K.W."/>
            <person name="Cichocki N."/>
            <person name="Veneault-Fourrey C."/>
            <person name="LaButti K."/>
            <person name="Lindquist E.A."/>
            <person name="Lipzen A."/>
            <person name="Lundell T."/>
            <person name="Morin E."/>
            <person name="Murat C."/>
            <person name="Riley R."/>
            <person name="Ohm R."/>
            <person name="Sun H."/>
            <person name="Tunlid A."/>
            <person name="Henrissat B."/>
            <person name="Grigoriev I.V."/>
            <person name="Hibbett D.S."/>
            <person name="Martin F."/>
        </authorList>
    </citation>
    <scope>NUCLEOTIDE SEQUENCE [LARGE SCALE GENOMIC DNA]</scope>
    <source>
        <strain evidence="2">Marx 270</strain>
    </source>
</reference>
<dbReference type="Proteomes" id="UP000054217">
    <property type="component" value="Unassembled WGS sequence"/>
</dbReference>